<dbReference type="eggNOG" id="COG4970">
    <property type="taxonomic scope" value="Bacteria"/>
</dbReference>
<evidence type="ECO:0000313" key="13">
    <source>
        <dbReference type="EMBL" id="EHR41333.1"/>
    </source>
</evidence>
<evidence type="ECO:0000256" key="9">
    <source>
        <dbReference type="ARBA" id="ARBA00025772"/>
    </source>
</evidence>
<dbReference type="GO" id="GO:0015627">
    <property type="term" value="C:type II protein secretion system complex"/>
    <property type="evidence" value="ECO:0007669"/>
    <property type="project" value="InterPro"/>
</dbReference>
<evidence type="ECO:0000256" key="1">
    <source>
        <dbReference type="ARBA" id="ARBA00004377"/>
    </source>
</evidence>
<evidence type="ECO:0000256" key="10">
    <source>
        <dbReference type="ARBA" id="ARBA00030775"/>
    </source>
</evidence>
<dbReference type="GO" id="GO:0005886">
    <property type="term" value="C:plasma membrane"/>
    <property type="evidence" value="ECO:0007669"/>
    <property type="project" value="UniProtKB-SubCell"/>
</dbReference>
<dbReference type="Pfam" id="PF12019">
    <property type="entry name" value="GspH"/>
    <property type="match status" value="1"/>
</dbReference>
<keyword evidence="5" id="KW-0997">Cell inner membrane</keyword>
<evidence type="ECO:0000256" key="6">
    <source>
        <dbReference type="ARBA" id="ARBA00022692"/>
    </source>
</evidence>
<keyword evidence="8 11" id="KW-0472">Membrane</keyword>
<feature type="domain" description="General secretion pathway GspH" evidence="12">
    <location>
        <begin position="51"/>
        <end position="152"/>
    </location>
</feature>
<organism evidence="13 14">
    <name type="scientific">Alishewanella jeotgali KCTC 22429</name>
    <dbReference type="NCBI Taxonomy" id="1129374"/>
    <lineage>
        <taxon>Bacteria</taxon>
        <taxon>Pseudomonadati</taxon>
        <taxon>Pseudomonadota</taxon>
        <taxon>Gammaproteobacteria</taxon>
        <taxon>Alteromonadales</taxon>
        <taxon>Alteromonadaceae</taxon>
        <taxon>Alishewanella</taxon>
    </lineage>
</organism>
<evidence type="ECO:0000256" key="7">
    <source>
        <dbReference type="ARBA" id="ARBA00022989"/>
    </source>
</evidence>
<keyword evidence="6 11" id="KW-0812">Transmembrane</keyword>
<comment type="subcellular location">
    <subcellularLocation>
        <location evidence="1">Cell inner membrane</location>
        <topology evidence="1">Single-pass membrane protein</topology>
    </subcellularLocation>
</comment>
<protein>
    <recommendedName>
        <fullName evidence="2">Type II secretion system protein H</fullName>
    </recommendedName>
    <alternativeName>
        <fullName evidence="10">General secretion pathway protein H</fullName>
    </alternativeName>
</protein>
<dbReference type="InterPro" id="IPR045584">
    <property type="entry name" value="Pilin-like"/>
</dbReference>
<dbReference type="Pfam" id="PF07963">
    <property type="entry name" value="N_methyl"/>
    <property type="match status" value="1"/>
</dbReference>
<reference evidence="13 14" key="1">
    <citation type="journal article" date="2012" name="J. Bacteriol.">
        <title>Genome Sequence of Extracellular-Protease-Producing Alishewanella jeotgali Isolated from Traditional Korean Fermented Seafood.</title>
        <authorList>
            <person name="Jung J."/>
            <person name="Chun J."/>
            <person name="Park W."/>
        </authorList>
    </citation>
    <scope>NUCLEOTIDE SEQUENCE [LARGE SCALE GENOMIC DNA]</scope>
    <source>
        <strain evidence="13 14">KCTC 22429</strain>
    </source>
</reference>
<proteinExistence type="inferred from homology"/>
<dbReference type="PROSITE" id="PS00409">
    <property type="entry name" value="PROKAR_NTER_METHYL"/>
    <property type="match status" value="1"/>
</dbReference>
<evidence type="ECO:0000313" key="14">
    <source>
        <dbReference type="Proteomes" id="UP000012046"/>
    </source>
</evidence>
<dbReference type="EMBL" id="AHTH01000017">
    <property type="protein sequence ID" value="EHR41333.1"/>
    <property type="molecule type" value="Genomic_DNA"/>
</dbReference>
<sequence length="166" mass="17837">MKSHNPTLFARHTAGFTLPELMTVLAIMAILAMVVTPGLTGFIQSNQATSAANMLLNQLQLTRSEAVKQSANVSLCPSTDQTNCADSINWQGYLLIRDSNKVISVVEIPTNLTIKASADVDKVSFNSVGAASQAITFNVQRQAHCFKVELQLNGRAEVRRGGCSDA</sequence>
<comment type="similarity">
    <text evidence="9">Belongs to the GSP H family.</text>
</comment>
<dbReference type="SUPFAM" id="SSF54523">
    <property type="entry name" value="Pili subunits"/>
    <property type="match status" value="1"/>
</dbReference>
<accession>H3ZDF9</accession>
<evidence type="ECO:0000256" key="4">
    <source>
        <dbReference type="ARBA" id="ARBA00022481"/>
    </source>
</evidence>
<evidence type="ECO:0000256" key="11">
    <source>
        <dbReference type="SAM" id="Phobius"/>
    </source>
</evidence>
<evidence type="ECO:0000256" key="8">
    <source>
        <dbReference type="ARBA" id="ARBA00023136"/>
    </source>
</evidence>
<dbReference type="AlphaFoldDB" id="H3ZDF9"/>
<keyword evidence="3" id="KW-1003">Cell membrane</keyword>
<dbReference type="InterPro" id="IPR022346">
    <property type="entry name" value="T2SS_GspH"/>
</dbReference>
<dbReference type="STRING" id="1129374.AJE_06921"/>
<keyword evidence="4" id="KW-0488">Methylation</keyword>
<feature type="transmembrane region" description="Helical" evidence="11">
    <location>
        <begin position="21"/>
        <end position="43"/>
    </location>
</feature>
<dbReference type="NCBIfam" id="TIGR02532">
    <property type="entry name" value="IV_pilin_GFxxxE"/>
    <property type="match status" value="1"/>
</dbReference>
<dbReference type="InterPro" id="IPR012902">
    <property type="entry name" value="N_methyl_site"/>
</dbReference>
<keyword evidence="14" id="KW-1185">Reference proteome</keyword>
<gene>
    <name evidence="13" type="ORF">AJE_06921</name>
</gene>
<dbReference type="GO" id="GO:0015628">
    <property type="term" value="P:protein secretion by the type II secretion system"/>
    <property type="evidence" value="ECO:0007669"/>
    <property type="project" value="InterPro"/>
</dbReference>
<evidence type="ECO:0000256" key="5">
    <source>
        <dbReference type="ARBA" id="ARBA00022519"/>
    </source>
</evidence>
<dbReference type="RefSeq" id="WP_008950257.1">
    <property type="nucleotide sequence ID" value="NZ_AHTH01000017.1"/>
</dbReference>
<evidence type="ECO:0000259" key="12">
    <source>
        <dbReference type="Pfam" id="PF12019"/>
    </source>
</evidence>
<dbReference type="Proteomes" id="UP000012046">
    <property type="component" value="Unassembled WGS sequence"/>
</dbReference>
<evidence type="ECO:0000256" key="3">
    <source>
        <dbReference type="ARBA" id="ARBA00022475"/>
    </source>
</evidence>
<name>H3ZDF9_9ALTE</name>
<dbReference type="PATRIC" id="fig|1129374.4.peg.1382"/>
<evidence type="ECO:0000256" key="2">
    <source>
        <dbReference type="ARBA" id="ARBA00021549"/>
    </source>
</evidence>
<comment type="caution">
    <text evidence="13">The sequence shown here is derived from an EMBL/GenBank/DDBJ whole genome shotgun (WGS) entry which is preliminary data.</text>
</comment>
<keyword evidence="7 11" id="KW-1133">Transmembrane helix</keyword>
<dbReference type="Gene3D" id="3.55.40.10">
    <property type="entry name" value="minor pseudopilin epsh domain"/>
    <property type="match status" value="1"/>
</dbReference>